<evidence type="ECO:0000313" key="3">
    <source>
        <dbReference type="EMBL" id="OWP77446.1"/>
    </source>
</evidence>
<dbReference type="InterPro" id="IPR003675">
    <property type="entry name" value="Rce1/LyrA-like_dom"/>
</dbReference>
<feature type="domain" description="CAAX prenyl protease 2/Lysostaphin resistance protein A-like" evidence="2">
    <location>
        <begin position="143"/>
        <end position="242"/>
    </location>
</feature>
<proteinExistence type="predicted"/>
<accession>A0A246GCY7</accession>
<reference evidence="3 4" key="1">
    <citation type="journal article" date="2017" name="Infect. Genet. Evol.">
        <title>Comparative genome analysis of fish pathogen Flavobacterium columnare reveals extensive sequence diversity within the species.</title>
        <authorList>
            <person name="Kayansamruaj P."/>
            <person name="Dong H.T."/>
            <person name="Hirono I."/>
            <person name="Kondo H."/>
            <person name="Senapin S."/>
            <person name="Rodkhum C."/>
        </authorList>
    </citation>
    <scope>NUCLEOTIDE SEQUENCE [LARGE SCALE GENOMIC DNA]</scope>
    <source>
        <strain evidence="3 4">1214</strain>
    </source>
</reference>
<feature type="transmembrane region" description="Helical" evidence="1">
    <location>
        <begin position="16"/>
        <end position="40"/>
    </location>
</feature>
<dbReference type="Pfam" id="PF02517">
    <property type="entry name" value="Rce1-like"/>
    <property type="match status" value="1"/>
</dbReference>
<dbReference type="GO" id="GO:0004175">
    <property type="term" value="F:endopeptidase activity"/>
    <property type="evidence" value="ECO:0007669"/>
    <property type="project" value="UniProtKB-ARBA"/>
</dbReference>
<sequence length="310" mass="35563">MFLEQAFFNRNKFWKYLLGTSVVFVSALVGQFPFLVAVYLKLKENGDSIFGKTEADLLHVLDSNLGLFLMLLSFTFAFLGFIFVIKKLHKQSFVKIVTSRQSIDWNRVVYSFAIWSFFQILTTGIAYFISPTDFEWNFELKSFLLLVVISVLMIPIQTSIEELMFRGYLMQGFALLFKNKLIPLLLTSLIFGLLHMSNPEVEKLGDILILYYVGTGLFLGIVTLMDEGMELSLGFHAANNLITALLVTSKWSVLQTASILKEVSEPKLSFELFIPIVVVFPMLLVLFSNKYNWRNWKEKLIGSTVLYKNK</sequence>
<evidence type="ECO:0000256" key="1">
    <source>
        <dbReference type="SAM" id="Phobius"/>
    </source>
</evidence>
<keyword evidence="1" id="KW-0472">Membrane</keyword>
<name>A0A246GCY7_9FLAO</name>
<feature type="transmembrane region" description="Helical" evidence="1">
    <location>
        <begin position="65"/>
        <end position="85"/>
    </location>
</feature>
<dbReference type="PANTHER" id="PTHR39430:SF1">
    <property type="entry name" value="PROTEASE"/>
    <property type="match status" value="1"/>
</dbReference>
<feature type="transmembrane region" description="Helical" evidence="1">
    <location>
        <begin position="272"/>
        <end position="289"/>
    </location>
</feature>
<feature type="transmembrane region" description="Helical" evidence="1">
    <location>
        <begin position="108"/>
        <end position="130"/>
    </location>
</feature>
<dbReference type="OrthoDB" id="2806188at2"/>
<evidence type="ECO:0000259" key="2">
    <source>
        <dbReference type="Pfam" id="PF02517"/>
    </source>
</evidence>
<feature type="transmembrane region" description="Helical" evidence="1">
    <location>
        <begin position="209"/>
        <end position="225"/>
    </location>
</feature>
<evidence type="ECO:0000313" key="4">
    <source>
        <dbReference type="Proteomes" id="UP000198034"/>
    </source>
</evidence>
<dbReference type="Proteomes" id="UP000198034">
    <property type="component" value="Unassembled WGS sequence"/>
</dbReference>
<keyword evidence="1" id="KW-0812">Transmembrane</keyword>
<dbReference type="GO" id="GO:0080120">
    <property type="term" value="P:CAAX-box protein maturation"/>
    <property type="evidence" value="ECO:0007669"/>
    <property type="project" value="UniProtKB-ARBA"/>
</dbReference>
<organism evidence="3 4">
    <name type="scientific">Flavobacterium columnare</name>
    <dbReference type="NCBI Taxonomy" id="996"/>
    <lineage>
        <taxon>Bacteria</taxon>
        <taxon>Pseudomonadati</taxon>
        <taxon>Bacteroidota</taxon>
        <taxon>Flavobacteriia</taxon>
        <taxon>Flavobacteriales</taxon>
        <taxon>Flavobacteriaceae</taxon>
        <taxon>Flavobacterium</taxon>
    </lineage>
</organism>
<feature type="transmembrane region" description="Helical" evidence="1">
    <location>
        <begin position="181"/>
        <end position="197"/>
    </location>
</feature>
<feature type="transmembrane region" description="Helical" evidence="1">
    <location>
        <begin position="237"/>
        <end position="260"/>
    </location>
</feature>
<gene>
    <name evidence="3" type="ORF">BWK62_07415</name>
</gene>
<dbReference type="EMBL" id="MTCY01000017">
    <property type="protein sequence ID" value="OWP77446.1"/>
    <property type="molecule type" value="Genomic_DNA"/>
</dbReference>
<protein>
    <submittedName>
        <fullName evidence="3">Abortive phage infection protein</fullName>
    </submittedName>
</protein>
<comment type="caution">
    <text evidence="3">The sequence shown here is derived from an EMBL/GenBank/DDBJ whole genome shotgun (WGS) entry which is preliminary data.</text>
</comment>
<dbReference type="AlphaFoldDB" id="A0A246GCY7"/>
<dbReference type="PANTHER" id="PTHR39430">
    <property type="entry name" value="MEMBRANE-ASSOCIATED PROTEASE-RELATED"/>
    <property type="match status" value="1"/>
</dbReference>
<keyword evidence="1" id="KW-1133">Transmembrane helix</keyword>
<feature type="transmembrane region" description="Helical" evidence="1">
    <location>
        <begin position="142"/>
        <end position="160"/>
    </location>
</feature>